<organism evidence="1 2">
    <name type="scientific">Brochothrix campestris FSL F6-1037</name>
    <dbReference type="NCBI Taxonomy" id="1265861"/>
    <lineage>
        <taxon>Bacteria</taxon>
        <taxon>Bacillati</taxon>
        <taxon>Bacillota</taxon>
        <taxon>Bacilli</taxon>
        <taxon>Bacillales</taxon>
        <taxon>Listeriaceae</taxon>
        <taxon>Brochothrix</taxon>
    </lineage>
</organism>
<dbReference type="AlphaFoldDB" id="W7CZC5"/>
<proteinExistence type="predicted"/>
<gene>
    <name evidence="1" type="ORF">BCAMP_08821</name>
</gene>
<reference evidence="1 2" key="1">
    <citation type="submission" date="2012-12" db="EMBL/GenBank/DDBJ databases">
        <title>Novel taxa of Listeriaceae from agricultural environments in the United States.</title>
        <authorList>
            <person name="den Bakker H.C."/>
            <person name="Allred A."/>
            <person name="Warchocki S."/>
            <person name="Wright E.M."/>
            <person name="Burrell A."/>
            <person name="Nightingale K.K."/>
            <person name="Kephart D."/>
            <person name="Wiedmann M."/>
        </authorList>
    </citation>
    <scope>NUCLEOTIDE SEQUENCE [LARGE SCALE GENOMIC DNA]</scope>
    <source>
        <strain evidence="1 2">FSL F6-1037</strain>
    </source>
</reference>
<dbReference type="RefSeq" id="WP_035314947.1">
    <property type="nucleotide sequence ID" value="NZ_AODH01000036.1"/>
</dbReference>
<evidence type="ECO:0000313" key="1">
    <source>
        <dbReference type="EMBL" id="EUJ38358.1"/>
    </source>
</evidence>
<accession>W7CZC5</accession>
<dbReference type="Proteomes" id="UP000019243">
    <property type="component" value="Unassembled WGS sequence"/>
</dbReference>
<protein>
    <submittedName>
        <fullName evidence="1">Uncharacterized protein</fullName>
    </submittedName>
</protein>
<comment type="caution">
    <text evidence="1">The sequence shown here is derived from an EMBL/GenBank/DDBJ whole genome shotgun (WGS) entry which is preliminary data.</text>
</comment>
<dbReference type="EMBL" id="AODH01000036">
    <property type="protein sequence ID" value="EUJ38358.1"/>
    <property type="molecule type" value="Genomic_DNA"/>
</dbReference>
<name>W7CZC5_9LIST</name>
<dbReference type="STRING" id="1265861.BCAMP_08821"/>
<keyword evidence="2" id="KW-1185">Reference proteome</keyword>
<evidence type="ECO:0000313" key="2">
    <source>
        <dbReference type="Proteomes" id="UP000019243"/>
    </source>
</evidence>
<sequence>MKKIQAVKVLKQFNLRFKYADQLFIRAFIVPEIWSFKEMEKYLRKTFNKKDIHILNHRQVKVYAIQENLSKSRVNKADTISEYWNDGLQRDIGIKLEDEWIVVNYITDTKITVESFLELLKKLYPYLLRIEMLYQAECLIKNDCFECDDLGDYR</sequence>